<feature type="non-terminal residue" evidence="2">
    <location>
        <position position="54"/>
    </location>
</feature>
<evidence type="ECO:0000256" key="1">
    <source>
        <dbReference type="SAM" id="MobiDB-lite"/>
    </source>
</evidence>
<evidence type="ECO:0000313" key="2">
    <source>
        <dbReference type="EMBL" id="VTJ84918.1"/>
    </source>
</evidence>
<organism evidence="2 3">
    <name type="scientific">Marmota monax</name>
    <name type="common">Woodchuck</name>
    <dbReference type="NCBI Taxonomy" id="9995"/>
    <lineage>
        <taxon>Eukaryota</taxon>
        <taxon>Metazoa</taxon>
        <taxon>Chordata</taxon>
        <taxon>Craniata</taxon>
        <taxon>Vertebrata</taxon>
        <taxon>Euteleostomi</taxon>
        <taxon>Mammalia</taxon>
        <taxon>Eutheria</taxon>
        <taxon>Euarchontoglires</taxon>
        <taxon>Glires</taxon>
        <taxon>Rodentia</taxon>
        <taxon>Sciuromorpha</taxon>
        <taxon>Sciuridae</taxon>
        <taxon>Xerinae</taxon>
        <taxon>Marmotini</taxon>
        <taxon>Marmota</taxon>
    </lineage>
</organism>
<evidence type="ECO:0000313" key="3">
    <source>
        <dbReference type="Proteomes" id="UP000335636"/>
    </source>
</evidence>
<keyword evidence="3" id="KW-1185">Reference proteome</keyword>
<feature type="region of interest" description="Disordered" evidence="1">
    <location>
        <begin position="19"/>
        <end position="43"/>
    </location>
</feature>
<proteinExistence type="predicted"/>
<dbReference type="Proteomes" id="UP000335636">
    <property type="component" value="Unassembled WGS sequence"/>
</dbReference>
<protein>
    <submittedName>
        <fullName evidence="2">Uncharacterized protein</fullName>
    </submittedName>
</protein>
<feature type="non-terminal residue" evidence="2">
    <location>
        <position position="1"/>
    </location>
</feature>
<dbReference type="AlphaFoldDB" id="A0A5E4CSP7"/>
<reference evidence="2" key="1">
    <citation type="submission" date="2019-04" db="EMBL/GenBank/DDBJ databases">
        <authorList>
            <person name="Alioto T."/>
            <person name="Alioto T."/>
        </authorList>
    </citation>
    <scope>NUCLEOTIDE SEQUENCE [LARGE SCALE GENOMIC DNA]</scope>
</reference>
<gene>
    <name evidence="2" type="ORF">MONAX_5E028753</name>
</gene>
<accession>A0A5E4CSP7</accession>
<sequence>PTPTPSFKPFRAELLGKVPQASAGPRPPHWPCSHGNRSQPNAPLDFLPNSAFLI</sequence>
<dbReference type="EMBL" id="CABDUW010001981">
    <property type="protein sequence ID" value="VTJ84918.1"/>
    <property type="molecule type" value="Genomic_DNA"/>
</dbReference>
<comment type="caution">
    <text evidence="2">The sequence shown here is derived from an EMBL/GenBank/DDBJ whole genome shotgun (WGS) entry which is preliminary data.</text>
</comment>
<name>A0A5E4CSP7_MARMO</name>